<feature type="transmembrane region" description="Helical" evidence="2">
    <location>
        <begin position="295"/>
        <end position="312"/>
    </location>
</feature>
<reference evidence="3 4" key="1">
    <citation type="submission" date="2021-01" db="EMBL/GenBank/DDBJ databases">
        <title>Whole genome shotgun sequence of Verrucosispora qiuiae NBRC 106684.</title>
        <authorList>
            <person name="Komaki H."/>
            <person name="Tamura T."/>
        </authorList>
    </citation>
    <scope>NUCLEOTIDE SEQUENCE [LARGE SCALE GENOMIC DNA]</scope>
    <source>
        <strain evidence="3 4">NBRC 106684</strain>
    </source>
</reference>
<evidence type="ECO:0008006" key="5">
    <source>
        <dbReference type="Google" id="ProtNLM"/>
    </source>
</evidence>
<evidence type="ECO:0000313" key="3">
    <source>
        <dbReference type="EMBL" id="GIJ30005.1"/>
    </source>
</evidence>
<organism evidence="3 4">
    <name type="scientific">Micromonospora qiuiae</name>
    <dbReference type="NCBI Taxonomy" id="502268"/>
    <lineage>
        <taxon>Bacteria</taxon>
        <taxon>Bacillati</taxon>
        <taxon>Actinomycetota</taxon>
        <taxon>Actinomycetes</taxon>
        <taxon>Micromonosporales</taxon>
        <taxon>Micromonosporaceae</taxon>
        <taxon>Micromonospora</taxon>
    </lineage>
</organism>
<name>A0ABQ4JI02_9ACTN</name>
<feature type="transmembrane region" description="Helical" evidence="2">
    <location>
        <begin position="262"/>
        <end position="283"/>
    </location>
</feature>
<feature type="compositionally biased region" description="Low complexity" evidence="1">
    <location>
        <begin position="354"/>
        <end position="371"/>
    </location>
</feature>
<feature type="region of interest" description="Disordered" evidence="1">
    <location>
        <begin position="328"/>
        <end position="371"/>
    </location>
</feature>
<keyword evidence="2" id="KW-1133">Transmembrane helix</keyword>
<proteinExistence type="predicted"/>
<feature type="transmembrane region" description="Helical" evidence="2">
    <location>
        <begin position="200"/>
        <end position="220"/>
    </location>
</feature>
<keyword evidence="4" id="KW-1185">Reference proteome</keyword>
<feature type="transmembrane region" description="Helical" evidence="2">
    <location>
        <begin position="69"/>
        <end position="91"/>
    </location>
</feature>
<evidence type="ECO:0000313" key="4">
    <source>
        <dbReference type="Proteomes" id="UP000653076"/>
    </source>
</evidence>
<comment type="caution">
    <text evidence="3">The sequence shown here is derived from an EMBL/GenBank/DDBJ whole genome shotgun (WGS) entry which is preliminary data.</text>
</comment>
<sequence length="446" mass="45027">MCDAWDLKCQFKEGATEVAGAVAETMIGQLADLISQAQSTLITSTVTWWLYLPPVDVEYAPAARTLQQWMLPFALIVSVGGIMWQSLLLIINRKGEPLVTVVKGLFTTALFGAVSLTGTQMLLRACESYTEWVLTWGMDCAPGLGVDPGCKTNALAARMQMLLLPAGPSISSVLVVVVGMVVLVASIVQAMLLLFRNGAIIILAGMLQLAASGSFTAATSNWLKRVLGWLLAMVFYEPFAATSYAVAFMLIGDPQNRDISTWFTGAGMLGMTLVALPAMMRFFNWTVGAVQTTGNSAGMLAAAGAAGLHAVASRRGSSGMSATDYARDMDRRYPPQPGGDSGSGTPRPTPPVFTGPSPTAGAAPSASTATTTTASASAGSATATTAAGGSAAAGAGAGAAGAGAVGASAATGPAAPVVAGVAVGAQVAGAAVKSAASTASRSTESG</sequence>
<gene>
    <name evidence="3" type="ORF">Vqi01_51670</name>
</gene>
<evidence type="ECO:0000256" key="1">
    <source>
        <dbReference type="SAM" id="MobiDB-lite"/>
    </source>
</evidence>
<dbReference type="EMBL" id="BOPC01000092">
    <property type="protein sequence ID" value="GIJ30005.1"/>
    <property type="molecule type" value="Genomic_DNA"/>
</dbReference>
<protein>
    <recommendedName>
        <fullName evidence="5">TrbL/VirB6 plasmid conjugal transfer protein</fullName>
    </recommendedName>
</protein>
<feature type="transmembrane region" description="Helical" evidence="2">
    <location>
        <begin position="169"/>
        <end position="193"/>
    </location>
</feature>
<dbReference type="Proteomes" id="UP000653076">
    <property type="component" value="Unassembled WGS sequence"/>
</dbReference>
<feature type="transmembrane region" description="Helical" evidence="2">
    <location>
        <begin position="98"/>
        <end position="123"/>
    </location>
</feature>
<keyword evidence="2" id="KW-0472">Membrane</keyword>
<feature type="transmembrane region" description="Helical" evidence="2">
    <location>
        <begin position="226"/>
        <end position="250"/>
    </location>
</feature>
<evidence type="ECO:0000256" key="2">
    <source>
        <dbReference type="SAM" id="Phobius"/>
    </source>
</evidence>
<keyword evidence="2" id="KW-0812">Transmembrane</keyword>
<accession>A0ABQ4JI02</accession>